<keyword evidence="4" id="KW-1015">Disulfide bond</keyword>
<dbReference type="PROSITE" id="PS50835">
    <property type="entry name" value="IG_LIKE"/>
    <property type="match status" value="1"/>
</dbReference>
<feature type="region of interest" description="Disordered" evidence="5">
    <location>
        <begin position="445"/>
        <end position="472"/>
    </location>
</feature>
<keyword evidence="6" id="KW-0812">Transmembrane</keyword>
<organism evidence="9 10">
    <name type="scientific">Strongylocentrotus purpuratus</name>
    <name type="common">Purple sea urchin</name>
    <dbReference type="NCBI Taxonomy" id="7668"/>
    <lineage>
        <taxon>Eukaryota</taxon>
        <taxon>Metazoa</taxon>
        <taxon>Echinodermata</taxon>
        <taxon>Eleutherozoa</taxon>
        <taxon>Echinozoa</taxon>
        <taxon>Echinoidea</taxon>
        <taxon>Euechinoidea</taxon>
        <taxon>Echinacea</taxon>
        <taxon>Camarodonta</taxon>
        <taxon>Echinidea</taxon>
        <taxon>Strongylocentrotidae</taxon>
        <taxon>Strongylocentrotus</taxon>
    </lineage>
</organism>
<evidence type="ECO:0000256" key="7">
    <source>
        <dbReference type="SAM" id="SignalP"/>
    </source>
</evidence>
<reference evidence="10" key="1">
    <citation type="submission" date="2015-02" db="EMBL/GenBank/DDBJ databases">
        <title>Genome sequencing for Strongylocentrotus purpuratus.</title>
        <authorList>
            <person name="Murali S."/>
            <person name="Liu Y."/>
            <person name="Vee V."/>
            <person name="English A."/>
            <person name="Wang M."/>
            <person name="Skinner E."/>
            <person name="Han Y."/>
            <person name="Muzny D.M."/>
            <person name="Worley K.C."/>
            <person name="Gibbs R.A."/>
        </authorList>
    </citation>
    <scope>NUCLEOTIDE SEQUENCE</scope>
</reference>
<dbReference type="PANTHER" id="PTHR24369:SF210">
    <property type="entry name" value="CHAOPTIN-RELATED"/>
    <property type="match status" value="1"/>
</dbReference>
<dbReference type="EnsemblMetazoa" id="XM_030981183">
    <property type="protein sequence ID" value="XP_030837043"/>
    <property type="gene ID" value="LOC105445686"/>
</dbReference>
<dbReference type="Proteomes" id="UP000007110">
    <property type="component" value="Unassembled WGS sequence"/>
</dbReference>
<name>A0A7M7NKR0_STRPU</name>
<keyword evidence="6" id="KW-0472">Membrane</keyword>
<dbReference type="SMART" id="SM00369">
    <property type="entry name" value="LRR_TYP"/>
    <property type="match status" value="6"/>
</dbReference>
<accession>A0A7M7NKR0</accession>
<feature type="signal peptide" evidence="7">
    <location>
        <begin position="1"/>
        <end position="37"/>
    </location>
</feature>
<proteinExistence type="predicted"/>
<dbReference type="Gene3D" id="2.60.40.10">
    <property type="entry name" value="Immunoglobulins"/>
    <property type="match status" value="1"/>
</dbReference>
<evidence type="ECO:0000256" key="6">
    <source>
        <dbReference type="SAM" id="Phobius"/>
    </source>
</evidence>
<sequence>MISLELRMAGNINKYHPMGCLVGLFVALLVCPYVCTACTSCPQNCTCVPMTLPERCTCPEYGIIPVHILQYIVHLELNYSQPVVLRAAAAIQKFQQLKHLKISGMQSVKSGGFKGLETLHKLVLYDNFMRVLETYMFSSLHNLTNLTLEGTAKNKIHALENGTFSGLKNLKYLSLKGNVITEIFKESFLDLDHLYVLDLSSNRLTQIKADTFIHAPLLTKINMSKNLITEIHRYAFNGLKSLVTLDLEGNRIKGMPQPVFSPGSLRGSDVQHKNIHLDNNLLRCDCHLNWISSWLDRGKICEGRCRTPSKLFNLTLEHVYKDGLPQCQPNNTIWSVEQGQQLKLTCPFAGASWVTPDGRSLQEHGDCEDAFCLTNSDSLVVWKTTPELSGNYTCRSSDGTQAFVYPVHVKALTVAMIAGIVAGGFVLMVIIIVAGCKLRKNDNIRLNSTSGNPPRGNSHQGNPSAEHDTCVDGDDRDRLLQEVMDRVSSAKLARAVKYESIIFQKDSLSDIKNINIFNSKST</sequence>
<evidence type="ECO:0000313" key="10">
    <source>
        <dbReference type="Proteomes" id="UP000007110"/>
    </source>
</evidence>
<dbReference type="OrthoDB" id="676979at2759"/>
<reference evidence="9" key="2">
    <citation type="submission" date="2021-01" db="UniProtKB">
        <authorList>
            <consortium name="EnsemblMetazoa"/>
        </authorList>
    </citation>
    <scope>IDENTIFICATION</scope>
</reference>
<dbReference type="InterPro" id="IPR007110">
    <property type="entry name" value="Ig-like_dom"/>
</dbReference>
<dbReference type="RefSeq" id="XP_011679822.2">
    <property type="nucleotide sequence ID" value="XM_011681520.2"/>
</dbReference>
<dbReference type="SUPFAM" id="SSF52058">
    <property type="entry name" value="L domain-like"/>
    <property type="match status" value="1"/>
</dbReference>
<dbReference type="Pfam" id="PF13855">
    <property type="entry name" value="LRR_8"/>
    <property type="match status" value="1"/>
</dbReference>
<keyword evidence="2 7" id="KW-0732">Signal</keyword>
<dbReference type="InterPro" id="IPR003591">
    <property type="entry name" value="Leu-rich_rpt_typical-subtyp"/>
</dbReference>
<feature type="compositionally biased region" description="Polar residues" evidence="5">
    <location>
        <begin position="445"/>
        <end position="463"/>
    </location>
</feature>
<dbReference type="OMA" id="DAGQECH"/>
<dbReference type="AlphaFoldDB" id="A0A7M7NKR0"/>
<evidence type="ECO:0000256" key="4">
    <source>
        <dbReference type="ARBA" id="ARBA00023157"/>
    </source>
</evidence>
<evidence type="ECO:0000256" key="1">
    <source>
        <dbReference type="ARBA" id="ARBA00022614"/>
    </source>
</evidence>
<dbReference type="SMART" id="SM00409">
    <property type="entry name" value="IG"/>
    <property type="match status" value="1"/>
</dbReference>
<dbReference type="InterPro" id="IPR036179">
    <property type="entry name" value="Ig-like_dom_sf"/>
</dbReference>
<feature type="chain" id="PRO_5033913765" description="Ig-like domain-containing protein" evidence="7">
    <location>
        <begin position="38"/>
        <end position="522"/>
    </location>
</feature>
<dbReference type="InterPro" id="IPR032675">
    <property type="entry name" value="LRR_dom_sf"/>
</dbReference>
<evidence type="ECO:0000256" key="5">
    <source>
        <dbReference type="SAM" id="MobiDB-lite"/>
    </source>
</evidence>
<evidence type="ECO:0000256" key="3">
    <source>
        <dbReference type="ARBA" id="ARBA00022737"/>
    </source>
</evidence>
<keyword evidence="10" id="KW-1185">Reference proteome</keyword>
<keyword evidence="6" id="KW-1133">Transmembrane helix</keyword>
<dbReference type="InterPro" id="IPR001611">
    <property type="entry name" value="Leu-rich_rpt"/>
</dbReference>
<dbReference type="InterPro" id="IPR050541">
    <property type="entry name" value="LRR_TM_domain-containing"/>
</dbReference>
<dbReference type="KEGG" id="spu:105445686"/>
<feature type="domain" description="Ig-like" evidence="8">
    <location>
        <begin position="329"/>
        <end position="410"/>
    </location>
</feature>
<evidence type="ECO:0000256" key="2">
    <source>
        <dbReference type="ARBA" id="ARBA00022729"/>
    </source>
</evidence>
<feature type="transmembrane region" description="Helical" evidence="6">
    <location>
        <begin position="411"/>
        <end position="436"/>
    </location>
</feature>
<dbReference type="EnsemblMetazoa" id="XM_011681520">
    <property type="protein sequence ID" value="XP_011679822"/>
    <property type="gene ID" value="LOC105445686"/>
</dbReference>
<keyword evidence="3" id="KW-0677">Repeat</keyword>
<dbReference type="RefSeq" id="XP_030837043.1">
    <property type="nucleotide sequence ID" value="XM_030981183.1"/>
</dbReference>
<dbReference type="InterPro" id="IPR003599">
    <property type="entry name" value="Ig_sub"/>
</dbReference>
<dbReference type="PANTHER" id="PTHR24369">
    <property type="entry name" value="ANTIGEN BSP, PUTATIVE-RELATED"/>
    <property type="match status" value="1"/>
</dbReference>
<protein>
    <recommendedName>
        <fullName evidence="8">Ig-like domain-containing protein</fullName>
    </recommendedName>
</protein>
<keyword evidence="1" id="KW-0433">Leucine-rich repeat</keyword>
<dbReference type="InterPro" id="IPR013783">
    <property type="entry name" value="Ig-like_fold"/>
</dbReference>
<evidence type="ECO:0000259" key="8">
    <source>
        <dbReference type="PROSITE" id="PS50835"/>
    </source>
</evidence>
<evidence type="ECO:0000313" key="9">
    <source>
        <dbReference type="EnsemblMetazoa" id="XP_030837043"/>
    </source>
</evidence>
<dbReference type="SUPFAM" id="SSF48726">
    <property type="entry name" value="Immunoglobulin"/>
    <property type="match status" value="1"/>
</dbReference>
<dbReference type="PROSITE" id="PS51450">
    <property type="entry name" value="LRR"/>
    <property type="match status" value="2"/>
</dbReference>
<dbReference type="GeneID" id="105445686"/>
<dbReference type="Gene3D" id="3.80.10.10">
    <property type="entry name" value="Ribonuclease Inhibitor"/>
    <property type="match status" value="2"/>
</dbReference>
<dbReference type="InParanoid" id="A0A7M7NKR0"/>